<dbReference type="EMBL" id="WMEQ01000003">
    <property type="protein sequence ID" value="MYL33252.1"/>
    <property type="molecule type" value="Genomic_DNA"/>
</dbReference>
<dbReference type="AlphaFoldDB" id="A0A6I4ZZG4"/>
<dbReference type="PROSITE" id="PS00107">
    <property type="entry name" value="PROTEIN_KINASE_ATP"/>
    <property type="match status" value="1"/>
</dbReference>
<evidence type="ECO:0000256" key="5">
    <source>
        <dbReference type="ARBA" id="ARBA00022840"/>
    </source>
</evidence>
<dbReference type="CDD" id="cd14014">
    <property type="entry name" value="STKc_PknB_like"/>
    <property type="match status" value="1"/>
</dbReference>
<dbReference type="PANTHER" id="PTHR43289:SF6">
    <property type="entry name" value="SERINE_THREONINE-PROTEIN KINASE NEKL-3"/>
    <property type="match status" value="1"/>
</dbReference>
<dbReference type="Pfam" id="PF00069">
    <property type="entry name" value="Pkinase"/>
    <property type="match status" value="1"/>
</dbReference>
<proteinExistence type="predicted"/>
<sequence length="448" mass="51232">MFEESEVIDERYQIIKEIGEGGFGKVYEAIDLSNNDKIAIKQCNTFTEDNLKRFKREVRIMKNIHHPNVIKVLDHNLETAIPYFTMPLASTSLDKILNENYMDINTLINYFEKICSGVAAIHSTGHTHRDIKPHNVLIIEDEVIVSDLGFAKFNNRDTTVLTKTSDTILTEEYAPPEQFIEGGSRDLDHRGDIFMLGKTLYQLLTNQRPLLMNPGAVPIEYKYIVQKATQYEPRDRYQSVGALLDAVLDIKRVNDPENNPDIVLKSLISTAEENLKDNLYQKENIIRIINTLNLFENPSEKLSNFNMIPTQLFHVLGSDISNEFEPLLKETLTSVKETVSGKPWSYAEEIGNKMRILINSSTSPLVCRDATLIVLVSAVELNRFAAMDQFDSIILSVKNDEVAFAIAEGLREEISYYKKLYNRIPRTNLHPAIRNIYDLCLERESSYT</sequence>
<organism evidence="8 9">
    <name type="scientific">Pontibacillus yanchengensis</name>
    <dbReference type="NCBI Taxonomy" id="462910"/>
    <lineage>
        <taxon>Bacteria</taxon>
        <taxon>Bacillati</taxon>
        <taxon>Bacillota</taxon>
        <taxon>Bacilli</taxon>
        <taxon>Bacillales</taxon>
        <taxon>Bacillaceae</taxon>
        <taxon>Pontibacillus</taxon>
    </lineage>
</organism>
<dbReference type="Proteomes" id="UP000468638">
    <property type="component" value="Unassembled WGS sequence"/>
</dbReference>
<dbReference type="SUPFAM" id="SSF56112">
    <property type="entry name" value="Protein kinase-like (PK-like)"/>
    <property type="match status" value="1"/>
</dbReference>
<gene>
    <name evidence="8" type="ORF">GLW05_06515</name>
</gene>
<evidence type="ECO:0000256" key="3">
    <source>
        <dbReference type="ARBA" id="ARBA00022741"/>
    </source>
</evidence>
<feature type="domain" description="Protein kinase" evidence="7">
    <location>
        <begin position="12"/>
        <end position="295"/>
    </location>
</feature>
<dbReference type="RefSeq" id="WP_160909368.1">
    <property type="nucleotide sequence ID" value="NZ_WMEQ01000003.1"/>
</dbReference>
<dbReference type="GO" id="GO:0005524">
    <property type="term" value="F:ATP binding"/>
    <property type="evidence" value="ECO:0007669"/>
    <property type="project" value="UniProtKB-UniRule"/>
</dbReference>
<dbReference type="EC" id="2.7.11.1" evidence="1"/>
<comment type="caution">
    <text evidence="8">The sequence shown here is derived from an EMBL/GenBank/DDBJ whole genome shotgun (WGS) entry which is preliminary data.</text>
</comment>
<evidence type="ECO:0000256" key="4">
    <source>
        <dbReference type="ARBA" id="ARBA00022777"/>
    </source>
</evidence>
<dbReference type="InterPro" id="IPR017441">
    <property type="entry name" value="Protein_kinase_ATP_BS"/>
</dbReference>
<keyword evidence="4 8" id="KW-0418">Kinase</keyword>
<evidence type="ECO:0000256" key="2">
    <source>
        <dbReference type="ARBA" id="ARBA00022679"/>
    </source>
</evidence>
<keyword evidence="5 6" id="KW-0067">ATP-binding</keyword>
<evidence type="ECO:0000259" key="7">
    <source>
        <dbReference type="PROSITE" id="PS50011"/>
    </source>
</evidence>
<keyword evidence="2" id="KW-0808">Transferase</keyword>
<evidence type="ECO:0000313" key="9">
    <source>
        <dbReference type="Proteomes" id="UP000468638"/>
    </source>
</evidence>
<name>A0A6I4ZZG4_9BACI</name>
<evidence type="ECO:0000256" key="6">
    <source>
        <dbReference type="PROSITE-ProRule" id="PRU10141"/>
    </source>
</evidence>
<protein>
    <recommendedName>
        <fullName evidence="1">non-specific serine/threonine protein kinase</fullName>
        <ecNumber evidence="1">2.7.11.1</ecNumber>
    </recommendedName>
</protein>
<evidence type="ECO:0000256" key="1">
    <source>
        <dbReference type="ARBA" id="ARBA00012513"/>
    </source>
</evidence>
<accession>A0A6I4ZZG4</accession>
<dbReference type="InterPro" id="IPR011009">
    <property type="entry name" value="Kinase-like_dom_sf"/>
</dbReference>
<evidence type="ECO:0000313" key="8">
    <source>
        <dbReference type="EMBL" id="MYL33252.1"/>
    </source>
</evidence>
<dbReference type="GO" id="GO:0004674">
    <property type="term" value="F:protein serine/threonine kinase activity"/>
    <property type="evidence" value="ECO:0007669"/>
    <property type="project" value="UniProtKB-EC"/>
</dbReference>
<reference evidence="8 9" key="1">
    <citation type="submission" date="2019-11" db="EMBL/GenBank/DDBJ databases">
        <title>Genome sequences of 17 halophilic strains isolated from different environments.</title>
        <authorList>
            <person name="Furrow R.E."/>
        </authorList>
    </citation>
    <scope>NUCLEOTIDE SEQUENCE [LARGE SCALE GENOMIC DNA]</scope>
    <source>
        <strain evidence="8 9">22514_16_FS</strain>
    </source>
</reference>
<dbReference type="Gene3D" id="3.30.200.20">
    <property type="entry name" value="Phosphorylase Kinase, domain 1"/>
    <property type="match status" value="1"/>
</dbReference>
<feature type="binding site" evidence="6">
    <location>
        <position position="41"/>
    </location>
    <ligand>
        <name>ATP</name>
        <dbReference type="ChEBI" id="CHEBI:30616"/>
    </ligand>
</feature>
<dbReference type="OrthoDB" id="9788659at2"/>
<dbReference type="PROSITE" id="PS50011">
    <property type="entry name" value="PROTEIN_KINASE_DOM"/>
    <property type="match status" value="1"/>
</dbReference>
<dbReference type="InterPro" id="IPR000719">
    <property type="entry name" value="Prot_kinase_dom"/>
</dbReference>
<dbReference type="Gene3D" id="1.10.510.10">
    <property type="entry name" value="Transferase(Phosphotransferase) domain 1"/>
    <property type="match status" value="1"/>
</dbReference>
<dbReference type="PANTHER" id="PTHR43289">
    <property type="entry name" value="MITOGEN-ACTIVATED PROTEIN KINASE KINASE KINASE 20-RELATED"/>
    <property type="match status" value="1"/>
</dbReference>
<keyword evidence="3 6" id="KW-0547">Nucleotide-binding</keyword>
<dbReference type="SMART" id="SM00220">
    <property type="entry name" value="S_TKc"/>
    <property type="match status" value="1"/>
</dbReference>